<evidence type="ECO:0000256" key="1">
    <source>
        <dbReference type="ARBA" id="ARBA00006271"/>
    </source>
</evidence>
<dbReference type="Pfam" id="PF05192">
    <property type="entry name" value="MutS_III"/>
    <property type="match status" value="1"/>
</dbReference>
<dbReference type="HAMAP" id="MF_00096">
    <property type="entry name" value="MutS"/>
    <property type="match status" value="1"/>
</dbReference>
<name>A0ABV2J9I9_9FIRM</name>
<evidence type="ECO:0000256" key="9">
    <source>
        <dbReference type="RuleBase" id="RU003756"/>
    </source>
</evidence>
<dbReference type="NCBIfam" id="NF003810">
    <property type="entry name" value="PRK05399.1"/>
    <property type="match status" value="1"/>
</dbReference>
<sequence>MDRSKLTPMMKQYLSVKDKNPDAILFFRLGDFYEMFFDDALTASRELEITLTRRDAGLEEKAPMCGVPYHVASNYISKLINKGYKVAICDQVEDPKKAKGIVKREVTKIITPGTFTDDEYLKSDENNYLLSIFCKNYNVNLTYTDYSTGEIFVTSNTFLDNDDLEKFLYNEISRISPNEIIINNLNVLKMNKNLILNTFYTNVLDEEETNKFNLEDVKEHFGVDFINSYSNLLKERNETEFKSVNMILKYLFDTQKINLKHINKINYFNNEKYLMLDESSKRTLELVKGLNTFKKSGSLLEVLDECITAMGSRKLKKWVESPLNSVVEIENRLDLIEALSSNFLFQDLIIRLLKDVYDIERLLVKLSNNTINPREIFSLKKSIYSSIEIKKELQNSGNKFLKDFSKKILNLKDLYDKIDEMLIDNPPIVIEENRILKVGFSSKLDDFFEISEKGKNWIVDFESKERNRTGIKNLKIKYNKILGYFIEITKSNLDNVPDDYIRKQTLVGSERFFSVELKEMESKLLGSKERALDIQYQYYNELKEYITENINYIQILADVLSDLDSLISLSIVSSKNGYNRPKINTDGFIDIKNGRHPIVETKNLSEIFVPNDTKLDLENNMIHIITGPNMAGKSTYMRQVALIVIMAHIGCFVPCESANICIVDRIFTRIGASDNLAMGESTFMVEMKEVANIIDNATQNSLLILDEVGRGTSTFDGLSIANAIIEYIAEKIKAKTLFATHYHELVYLADKYPNITNLTIAVDRREEDIIFLRKIISGYSNNSYGIDVAKLAGIENSILKRSSEILKGLENDKVNIDDNLENTSYYNNTTIKDENIQKFIDKIKEIEVLNISPIEALNILNEIIEKSKEL</sequence>
<evidence type="ECO:0000256" key="8">
    <source>
        <dbReference type="NCBIfam" id="TIGR01070"/>
    </source>
</evidence>
<evidence type="ECO:0000256" key="4">
    <source>
        <dbReference type="ARBA" id="ARBA00022840"/>
    </source>
</evidence>
<dbReference type="PIRSF" id="PIRSF037677">
    <property type="entry name" value="DNA_mis_repair_Msh6"/>
    <property type="match status" value="1"/>
</dbReference>
<dbReference type="PANTHER" id="PTHR11361">
    <property type="entry name" value="DNA MISMATCH REPAIR PROTEIN MUTS FAMILY MEMBER"/>
    <property type="match status" value="1"/>
</dbReference>
<evidence type="ECO:0000313" key="12">
    <source>
        <dbReference type="Proteomes" id="UP001549162"/>
    </source>
</evidence>
<dbReference type="InterPro" id="IPR036187">
    <property type="entry name" value="DNA_mismatch_repair_MutS_sf"/>
</dbReference>
<evidence type="ECO:0000256" key="3">
    <source>
        <dbReference type="ARBA" id="ARBA00022763"/>
    </source>
</evidence>
<dbReference type="InterPro" id="IPR027417">
    <property type="entry name" value="P-loop_NTPase"/>
</dbReference>
<dbReference type="InterPro" id="IPR005748">
    <property type="entry name" value="DNA_mismatch_repair_MutS"/>
</dbReference>
<dbReference type="InterPro" id="IPR000432">
    <property type="entry name" value="DNA_mismatch_repair_MutS_C"/>
</dbReference>
<keyword evidence="12" id="KW-1185">Reference proteome</keyword>
<dbReference type="EMBL" id="JBEPMA010000001">
    <property type="protein sequence ID" value="MET3616449.1"/>
    <property type="molecule type" value="Genomic_DNA"/>
</dbReference>
<dbReference type="Pfam" id="PF05188">
    <property type="entry name" value="MutS_II"/>
    <property type="match status" value="1"/>
</dbReference>
<dbReference type="Gene3D" id="3.30.420.110">
    <property type="entry name" value="MutS, connector domain"/>
    <property type="match status" value="1"/>
</dbReference>
<gene>
    <name evidence="7" type="primary">mutS</name>
    <name evidence="11" type="ORF">ABID14_000069</name>
</gene>
<dbReference type="Pfam" id="PF01624">
    <property type="entry name" value="MutS_I"/>
    <property type="match status" value="1"/>
</dbReference>
<dbReference type="Gene3D" id="3.40.50.300">
    <property type="entry name" value="P-loop containing nucleotide triphosphate hydrolases"/>
    <property type="match status" value="1"/>
</dbReference>
<dbReference type="SUPFAM" id="SSF48334">
    <property type="entry name" value="DNA repair protein MutS, domain III"/>
    <property type="match status" value="1"/>
</dbReference>
<comment type="similarity">
    <text evidence="1 7 9">Belongs to the DNA mismatch repair MutS family.</text>
</comment>
<feature type="binding site" evidence="7">
    <location>
        <begin position="627"/>
        <end position="634"/>
    </location>
    <ligand>
        <name>ATP</name>
        <dbReference type="ChEBI" id="CHEBI:30616"/>
    </ligand>
</feature>
<dbReference type="PANTHER" id="PTHR11361:SF34">
    <property type="entry name" value="DNA MISMATCH REPAIR PROTEIN MSH1, MITOCHONDRIAL"/>
    <property type="match status" value="1"/>
</dbReference>
<dbReference type="Gene3D" id="3.40.1170.10">
    <property type="entry name" value="DNA repair protein MutS, domain I"/>
    <property type="match status" value="1"/>
</dbReference>
<dbReference type="SUPFAM" id="SSF53150">
    <property type="entry name" value="DNA repair protein MutS, domain II"/>
    <property type="match status" value="1"/>
</dbReference>
<dbReference type="SMART" id="SM00533">
    <property type="entry name" value="MUTSd"/>
    <property type="match status" value="1"/>
</dbReference>
<dbReference type="InterPro" id="IPR045076">
    <property type="entry name" value="MutS"/>
</dbReference>
<comment type="caution">
    <text evidence="11">The sequence shown here is derived from an EMBL/GenBank/DDBJ whole genome shotgun (WGS) entry which is preliminary data.</text>
</comment>
<keyword evidence="5 7" id="KW-0238">DNA-binding</keyword>
<dbReference type="SUPFAM" id="SSF52540">
    <property type="entry name" value="P-loop containing nucleoside triphosphate hydrolases"/>
    <property type="match status" value="1"/>
</dbReference>
<dbReference type="InterPro" id="IPR016151">
    <property type="entry name" value="DNA_mismatch_repair_MutS_N"/>
</dbReference>
<dbReference type="InterPro" id="IPR007695">
    <property type="entry name" value="DNA_mismatch_repair_MutS-lik_N"/>
</dbReference>
<evidence type="ECO:0000256" key="5">
    <source>
        <dbReference type="ARBA" id="ARBA00023125"/>
    </source>
</evidence>
<organism evidence="11 12">
    <name type="scientific">Peptoniphilus olsenii</name>
    <dbReference type="NCBI Taxonomy" id="411570"/>
    <lineage>
        <taxon>Bacteria</taxon>
        <taxon>Bacillati</taxon>
        <taxon>Bacillota</taxon>
        <taxon>Tissierellia</taxon>
        <taxon>Tissierellales</taxon>
        <taxon>Peptoniphilaceae</taxon>
        <taxon>Peptoniphilus</taxon>
    </lineage>
</organism>
<keyword evidence="3 7" id="KW-0227">DNA damage</keyword>
<dbReference type="NCBIfam" id="TIGR01070">
    <property type="entry name" value="mutS1"/>
    <property type="match status" value="1"/>
</dbReference>
<evidence type="ECO:0000313" key="11">
    <source>
        <dbReference type="EMBL" id="MET3616449.1"/>
    </source>
</evidence>
<evidence type="ECO:0000256" key="7">
    <source>
        <dbReference type="HAMAP-Rule" id="MF_00096"/>
    </source>
</evidence>
<dbReference type="CDD" id="cd03284">
    <property type="entry name" value="ABC_MutS1"/>
    <property type="match status" value="1"/>
</dbReference>
<dbReference type="SUPFAM" id="SSF55271">
    <property type="entry name" value="DNA repair protein MutS, domain I"/>
    <property type="match status" value="1"/>
</dbReference>
<dbReference type="Proteomes" id="UP001549162">
    <property type="component" value="Unassembled WGS sequence"/>
</dbReference>
<dbReference type="SMART" id="SM00534">
    <property type="entry name" value="MUTSac"/>
    <property type="match status" value="1"/>
</dbReference>
<dbReference type="Pfam" id="PF05190">
    <property type="entry name" value="MutS_IV"/>
    <property type="match status" value="1"/>
</dbReference>
<protein>
    <recommendedName>
        <fullName evidence="7 8">DNA mismatch repair protein MutS</fullName>
    </recommendedName>
</protein>
<comment type="function">
    <text evidence="7">This protein is involved in the repair of mismatches in DNA. It is possible that it carries out the mismatch recognition step. This protein has a weak ATPase activity.</text>
</comment>
<dbReference type="InterPro" id="IPR007696">
    <property type="entry name" value="DNA_mismatch_repair_MutS_core"/>
</dbReference>
<reference evidence="11 12" key="1">
    <citation type="submission" date="2024-06" db="EMBL/GenBank/DDBJ databases">
        <title>Genomic Encyclopedia of Type Strains, Phase IV (KMG-IV): sequencing the most valuable type-strain genomes for metagenomic binning, comparative biology and taxonomic classification.</title>
        <authorList>
            <person name="Goeker M."/>
        </authorList>
    </citation>
    <scope>NUCLEOTIDE SEQUENCE [LARGE SCALE GENOMIC DNA]</scope>
    <source>
        <strain evidence="11 12">DSM 21460</strain>
    </source>
</reference>
<dbReference type="PROSITE" id="PS00486">
    <property type="entry name" value="DNA_MISMATCH_REPAIR_2"/>
    <property type="match status" value="1"/>
</dbReference>
<evidence type="ECO:0000259" key="10">
    <source>
        <dbReference type="PROSITE" id="PS00486"/>
    </source>
</evidence>
<dbReference type="InterPro" id="IPR036678">
    <property type="entry name" value="MutS_con_dom_sf"/>
</dbReference>
<feature type="domain" description="DNA mismatch repair proteins mutS family" evidence="10">
    <location>
        <begin position="701"/>
        <end position="717"/>
    </location>
</feature>
<dbReference type="InterPro" id="IPR017261">
    <property type="entry name" value="DNA_mismatch_repair_MutS/MSH"/>
</dbReference>
<keyword evidence="2 7" id="KW-0547">Nucleotide-binding</keyword>
<accession>A0ABV2J9I9</accession>
<evidence type="ECO:0000256" key="2">
    <source>
        <dbReference type="ARBA" id="ARBA00022741"/>
    </source>
</evidence>
<keyword evidence="6 7" id="KW-0234">DNA repair</keyword>
<evidence type="ECO:0000256" key="6">
    <source>
        <dbReference type="ARBA" id="ARBA00023204"/>
    </source>
</evidence>
<dbReference type="Gene3D" id="1.10.1420.10">
    <property type="match status" value="2"/>
</dbReference>
<dbReference type="Pfam" id="PF00488">
    <property type="entry name" value="MutS_V"/>
    <property type="match status" value="1"/>
</dbReference>
<dbReference type="InterPro" id="IPR007860">
    <property type="entry name" value="DNA_mmatch_repair_MutS_con_dom"/>
</dbReference>
<proteinExistence type="inferred from homology"/>
<dbReference type="InterPro" id="IPR007861">
    <property type="entry name" value="DNA_mismatch_repair_MutS_clamp"/>
</dbReference>
<keyword evidence="4 7" id="KW-0067">ATP-binding</keyword>